<dbReference type="Proteomes" id="UP000243978">
    <property type="component" value="Unassembled WGS sequence"/>
</dbReference>
<accession>A0A2T6BDA9</accession>
<evidence type="ECO:0000313" key="2">
    <source>
        <dbReference type="EMBL" id="PTX54055.1"/>
    </source>
</evidence>
<feature type="transmembrane region" description="Helical" evidence="1">
    <location>
        <begin position="12"/>
        <end position="32"/>
    </location>
</feature>
<name>A0A2T6BDA9_9RHOB</name>
<evidence type="ECO:0000313" key="3">
    <source>
        <dbReference type="Proteomes" id="UP000243978"/>
    </source>
</evidence>
<protein>
    <submittedName>
        <fullName evidence="2">Uncharacterized protein DUF2484</fullName>
    </submittedName>
</protein>
<dbReference type="AlphaFoldDB" id="A0A2T6BDA9"/>
<keyword evidence="1" id="KW-0472">Membrane</keyword>
<feature type="transmembrane region" description="Helical" evidence="1">
    <location>
        <begin position="66"/>
        <end position="86"/>
    </location>
</feature>
<keyword evidence="1" id="KW-1133">Transmembrane helix</keyword>
<evidence type="ECO:0000256" key="1">
    <source>
        <dbReference type="SAM" id="Phobius"/>
    </source>
</evidence>
<reference evidence="2 3" key="1">
    <citation type="submission" date="2018-04" db="EMBL/GenBank/DDBJ databases">
        <title>Genomic Encyclopedia of Archaeal and Bacterial Type Strains, Phase II (KMG-II): from individual species to whole genera.</title>
        <authorList>
            <person name="Goeker M."/>
        </authorList>
    </citation>
    <scope>NUCLEOTIDE SEQUENCE [LARGE SCALE GENOMIC DNA]</scope>
    <source>
        <strain evidence="2 3">DSM 100977</strain>
    </source>
</reference>
<keyword evidence="1" id="KW-0812">Transmembrane</keyword>
<proteinExistence type="predicted"/>
<dbReference type="InterPro" id="IPR018919">
    <property type="entry name" value="DUF2484"/>
</dbReference>
<feature type="transmembrane region" description="Helical" evidence="1">
    <location>
        <begin position="44"/>
        <end position="60"/>
    </location>
</feature>
<sequence length="102" mass="11451">MEFVFFESFGGVGMSFSLIAAFLWLIVANLLAMIPSRDNHWRRAYVLIALGVPLLGWVTYENGPWVGLICLAAGASMLRWPIRYTGRYLARLMSRKSAPPAE</sequence>
<comment type="caution">
    <text evidence="2">The sequence shown here is derived from an EMBL/GenBank/DDBJ whole genome shotgun (WGS) entry which is preliminary data.</text>
</comment>
<dbReference type="Pfam" id="PF10658">
    <property type="entry name" value="DUF2484"/>
    <property type="match status" value="1"/>
</dbReference>
<gene>
    <name evidence="2" type="ORF">C8N43_2860</name>
</gene>
<organism evidence="2 3">
    <name type="scientific">Litoreibacter ponti</name>
    <dbReference type="NCBI Taxonomy" id="1510457"/>
    <lineage>
        <taxon>Bacteria</taxon>
        <taxon>Pseudomonadati</taxon>
        <taxon>Pseudomonadota</taxon>
        <taxon>Alphaproteobacteria</taxon>
        <taxon>Rhodobacterales</taxon>
        <taxon>Roseobacteraceae</taxon>
        <taxon>Litoreibacter</taxon>
    </lineage>
</organism>
<keyword evidence="3" id="KW-1185">Reference proteome</keyword>
<dbReference type="EMBL" id="QBKS01000002">
    <property type="protein sequence ID" value="PTX54055.1"/>
    <property type="molecule type" value="Genomic_DNA"/>
</dbReference>